<dbReference type="PANTHER" id="PTHR47183">
    <property type="entry name" value="GLUCOSE-1-PHOSPHATE CYTIDYLYLTRANSFERASE-RELATED"/>
    <property type="match status" value="1"/>
</dbReference>
<accession>A0A840RBH7</accession>
<dbReference type="PANTHER" id="PTHR47183:SF1">
    <property type="entry name" value="GLUCOSE-1-PHOSPHATE CYTIDYLYLTRANSFERASE"/>
    <property type="match status" value="1"/>
</dbReference>
<dbReference type="InterPro" id="IPR013446">
    <property type="entry name" value="G1P_cyt_trans-like"/>
</dbReference>
<reference evidence="2 3" key="1">
    <citation type="submission" date="2020-08" db="EMBL/GenBank/DDBJ databases">
        <title>Genomic Encyclopedia of Type Strains, Phase IV (KMG-IV): sequencing the most valuable type-strain genomes for metagenomic binning, comparative biology and taxonomic classification.</title>
        <authorList>
            <person name="Goeker M."/>
        </authorList>
    </citation>
    <scope>NUCLEOTIDE SEQUENCE [LARGE SCALE GENOMIC DNA]</scope>
    <source>
        <strain evidence="2 3">DSM 18233</strain>
    </source>
</reference>
<dbReference type="AlphaFoldDB" id="A0A840RBH7"/>
<gene>
    <name evidence="2" type="ORF">HNQ50_000644</name>
</gene>
<dbReference type="InterPro" id="IPR005835">
    <property type="entry name" value="NTP_transferase_dom"/>
</dbReference>
<keyword evidence="3" id="KW-1185">Reference proteome</keyword>
<sequence length="266" mass="29987">MNEGTNSVKVVILAGGLGTRLGEETDLRPKPMVEIGGRPILWHIMKIYAAQGYSEFVILLGYKGNHIKEFFANYFLYQGDVTIDLSNNQIEVHRNQSESWKVTLLETGLSSQTGGRILRARDYLGGEDFMLTYGDGVSDVNIAVQLAQHQASPDALVTMTCVQPEPRFGLVDEDANGYIREFHEKPPGDLGWINAGFMICRPGVFDYIKDGDATIFEREPLEALAGDGKLKAYRHHGFWKCMDTLRDKIQLNQMWDQGKAPWKIWD</sequence>
<evidence type="ECO:0000313" key="2">
    <source>
        <dbReference type="EMBL" id="MBB5189934.1"/>
    </source>
</evidence>
<keyword evidence="2" id="KW-0548">Nucleotidyltransferase</keyword>
<comment type="caution">
    <text evidence="2">The sequence shown here is derived from an EMBL/GenBank/DDBJ whole genome shotgun (WGS) entry which is preliminary data.</text>
</comment>
<proteinExistence type="predicted"/>
<dbReference type="NCBIfam" id="TIGR02623">
    <property type="entry name" value="G1P_cyt_trans"/>
    <property type="match status" value="1"/>
</dbReference>
<dbReference type="Gene3D" id="3.90.550.10">
    <property type="entry name" value="Spore Coat Polysaccharide Biosynthesis Protein SpsA, Chain A"/>
    <property type="match status" value="1"/>
</dbReference>
<dbReference type="Proteomes" id="UP000543030">
    <property type="component" value="Unassembled WGS sequence"/>
</dbReference>
<evidence type="ECO:0000313" key="3">
    <source>
        <dbReference type="Proteomes" id="UP000543030"/>
    </source>
</evidence>
<evidence type="ECO:0000259" key="1">
    <source>
        <dbReference type="Pfam" id="PF00483"/>
    </source>
</evidence>
<dbReference type="GO" id="GO:0009243">
    <property type="term" value="P:O antigen biosynthetic process"/>
    <property type="evidence" value="ECO:0007669"/>
    <property type="project" value="InterPro"/>
</dbReference>
<dbReference type="GO" id="GO:0047343">
    <property type="term" value="F:glucose-1-phosphate cytidylyltransferase activity"/>
    <property type="evidence" value="ECO:0007669"/>
    <property type="project" value="UniProtKB-EC"/>
</dbReference>
<feature type="domain" description="Nucleotidyl transferase" evidence="1">
    <location>
        <begin position="9"/>
        <end position="224"/>
    </location>
</feature>
<keyword evidence="2" id="KW-0808">Transferase</keyword>
<organism evidence="2 3">
    <name type="scientific">Silvimonas terrae</name>
    <dbReference type="NCBI Taxonomy" id="300266"/>
    <lineage>
        <taxon>Bacteria</taxon>
        <taxon>Pseudomonadati</taxon>
        <taxon>Pseudomonadota</taxon>
        <taxon>Betaproteobacteria</taxon>
        <taxon>Neisseriales</taxon>
        <taxon>Chitinibacteraceae</taxon>
        <taxon>Silvimonas</taxon>
    </lineage>
</organism>
<dbReference type="CDD" id="cd02524">
    <property type="entry name" value="G1P_cytidylyltransferase"/>
    <property type="match status" value="1"/>
</dbReference>
<dbReference type="InterPro" id="IPR029044">
    <property type="entry name" value="Nucleotide-diphossugar_trans"/>
</dbReference>
<protein>
    <submittedName>
        <fullName evidence="2">Glucose-1-phosphate cytidylyltransferase</fullName>
        <ecNumber evidence="2">2.7.7.33</ecNumber>
    </submittedName>
</protein>
<dbReference type="EMBL" id="JACHHN010000001">
    <property type="protein sequence ID" value="MBB5189934.1"/>
    <property type="molecule type" value="Genomic_DNA"/>
</dbReference>
<dbReference type="InterPro" id="IPR046981">
    <property type="entry name" value="G1P_cyt_trans"/>
</dbReference>
<dbReference type="RefSeq" id="WP_308419119.1">
    <property type="nucleotide sequence ID" value="NZ_JACHHN010000001.1"/>
</dbReference>
<name>A0A840RBH7_9NEIS</name>
<dbReference type="Pfam" id="PF00483">
    <property type="entry name" value="NTP_transferase"/>
    <property type="match status" value="1"/>
</dbReference>
<dbReference type="SUPFAM" id="SSF53448">
    <property type="entry name" value="Nucleotide-diphospho-sugar transferases"/>
    <property type="match status" value="1"/>
</dbReference>
<dbReference type="EC" id="2.7.7.33" evidence="2"/>